<evidence type="ECO:0000313" key="1">
    <source>
        <dbReference type="EMBL" id="KUE76484.1"/>
    </source>
</evidence>
<proteinExistence type="predicted"/>
<comment type="caution">
    <text evidence="1">The sequence shown here is derived from an EMBL/GenBank/DDBJ whole genome shotgun (WGS) entry which is preliminary data.</text>
</comment>
<name>A0A0W7TRN2_9FIRM</name>
<accession>A0A0W7TRN2</accession>
<organism evidence="1 2">
    <name type="scientific">Ruthenibacterium lactatiformans</name>
    <dbReference type="NCBI Taxonomy" id="1550024"/>
    <lineage>
        <taxon>Bacteria</taxon>
        <taxon>Bacillati</taxon>
        <taxon>Bacillota</taxon>
        <taxon>Clostridia</taxon>
        <taxon>Eubacteriales</taxon>
        <taxon>Oscillospiraceae</taxon>
        <taxon>Ruthenibacterium</taxon>
    </lineage>
</organism>
<dbReference type="AlphaFoldDB" id="A0A0W7TRN2"/>
<dbReference type="Proteomes" id="UP000053433">
    <property type="component" value="Unassembled WGS sequence"/>
</dbReference>
<reference evidence="1 2" key="1">
    <citation type="submission" date="2015-10" db="EMBL/GenBank/DDBJ databases">
        <title>A novel member of the family Ruminococcaceae isolated from human faeces.</title>
        <authorList>
            <person name="Shkoporov A.N."/>
            <person name="Chaplin A.V."/>
            <person name="Motuzova O.V."/>
            <person name="Kafarskaia L.I."/>
            <person name="Efimov B.A."/>
        </authorList>
    </citation>
    <scope>NUCLEOTIDE SEQUENCE [LARGE SCALE GENOMIC DNA]</scope>
    <source>
        <strain evidence="1 2">668</strain>
    </source>
</reference>
<gene>
    <name evidence="1" type="ORF">ASJ35_08465</name>
</gene>
<evidence type="ECO:0000313" key="2">
    <source>
        <dbReference type="Proteomes" id="UP000053433"/>
    </source>
</evidence>
<sequence>MGAAGARHGTANIPLDDYTAFLYNWCAALPGIDKACLRDAMVRDRLATNSTGRLPQCLHVTDALLGRAVKRLAQNPATAPLPGVRRGVALLYGARQVVFVDYTQKNPVTGRYLLHTRSIDNLFTE</sequence>
<protein>
    <submittedName>
        <fullName evidence="1">Uncharacterized protein</fullName>
    </submittedName>
</protein>
<dbReference type="EMBL" id="LMUA01000009">
    <property type="protein sequence ID" value="KUE76484.1"/>
    <property type="molecule type" value="Genomic_DNA"/>
</dbReference>